<dbReference type="FlyBase" id="FBgn0263353">
    <property type="gene designation" value="dths"/>
</dbReference>
<dbReference type="OrthoDB" id="5914923at2759"/>
<dbReference type="AGR" id="FB:FBgn0263353"/>
<dbReference type="UCSC" id="CG31555-RA">
    <property type="organism name" value="d. melanogaster"/>
</dbReference>
<dbReference type="EMBL" id="AY061020">
    <property type="protein sequence ID" value="AAL28568.1"/>
    <property type="molecule type" value="mRNA"/>
</dbReference>
<evidence type="ECO:0000313" key="1">
    <source>
        <dbReference type="EMBL" id="AAL28568.1"/>
    </source>
</evidence>
<evidence type="ECO:0000313" key="2">
    <source>
        <dbReference type="FlyBase" id="FBgn0263353"/>
    </source>
</evidence>
<reference evidence="1" key="1">
    <citation type="submission" date="2001-10" db="EMBL/GenBank/DDBJ databases">
        <authorList>
            <person name="Stapleton M."/>
            <person name="Brokstein P."/>
            <person name="Hong L."/>
            <person name="Agbayani A."/>
            <person name="Carlson J."/>
            <person name="Champe M."/>
            <person name="Chavez C."/>
            <person name="Dorsett V."/>
            <person name="Farfan D."/>
            <person name="Frise E."/>
            <person name="George R."/>
            <person name="Gonzalez M."/>
            <person name="Guarin H."/>
            <person name="Li P."/>
            <person name="Liao G."/>
            <person name="Miranda A."/>
            <person name="Mungall C.J."/>
            <person name="Nunoo J."/>
            <person name="Pacleb J."/>
            <person name="Paragas V."/>
            <person name="Park S."/>
            <person name="Phouanenavong S."/>
            <person name="Wan K."/>
            <person name="Yu C."/>
            <person name="Lewis S.E."/>
            <person name="Rubin G.M."/>
            <person name="Celniker S."/>
        </authorList>
    </citation>
    <scope>NUCLEOTIDE SEQUENCE</scope>
    <source>
        <strain evidence="1">Berkeley</strain>
    </source>
</reference>
<proteinExistence type="evidence at transcript level"/>
<sequence length="78" mass="9236">MLAEQPYIYIYSIYITYMYVYTDTHIRAPIERDTPVFIVLRIFNVRLNCEFEYSTLDIGRIGTNQVVQVASRAKPHLM</sequence>
<organism evidence="1">
    <name type="scientific">Drosophila melanogaster</name>
    <name type="common">Fruit fly</name>
    <dbReference type="NCBI Taxonomy" id="7227"/>
    <lineage>
        <taxon>Eukaryota</taxon>
        <taxon>Metazoa</taxon>
        <taxon>Ecdysozoa</taxon>
        <taxon>Arthropoda</taxon>
        <taxon>Hexapoda</taxon>
        <taxon>Insecta</taxon>
        <taxon>Pterygota</taxon>
        <taxon>Neoptera</taxon>
        <taxon>Endopterygota</taxon>
        <taxon>Diptera</taxon>
        <taxon>Brachycera</taxon>
        <taxon>Muscomorpha</taxon>
        <taxon>Ephydroidea</taxon>
        <taxon>Drosophilidae</taxon>
        <taxon>Drosophila</taxon>
        <taxon>Sophophora</taxon>
    </lineage>
</organism>
<dbReference type="AlphaFoldDB" id="Q95S01"/>
<gene>
    <name evidence="2" type="primary">dths</name>
    <name evidence="2" type="ORF">CG11000</name>
</gene>
<accession>Q95S01</accession>
<name>Q95S01_DROME</name>
<protein>
    <submittedName>
        <fullName evidence="1">HL04389p</fullName>
    </submittedName>
</protein>